<dbReference type="RefSeq" id="WP_107244759.1">
    <property type="nucleotide sequence ID" value="NZ_PYMJ01000030.1"/>
</dbReference>
<keyword evidence="1" id="KW-1133">Transmembrane helix</keyword>
<dbReference type="Proteomes" id="UP000240987">
    <property type="component" value="Unassembled WGS sequence"/>
</dbReference>
<dbReference type="OrthoDB" id="9791120at2"/>
<protein>
    <submittedName>
        <fullName evidence="2">Uncharacterized protein</fullName>
    </submittedName>
</protein>
<feature type="transmembrane region" description="Helical" evidence="1">
    <location>
        <begin position="12"/>
        <end position="35"/>
    </location>
</feature>
<evidence type="ECO:0000313" key="2">
    <source>
        <dbReference type="EMBL" id="PSU45493.1"/>
    </source>
</evidence>
<proteinExistence type="predicted"/>
<dbReference type="EMBL" id="PYMJ01000030">
    <property type="protein sequence ID" value="PSU45493.1"/>
    <property type="molecule type" value="Genomic_DNA"/>
</dbReference>
<gene>
    <name evidence="2" type="ORF">C9J12_22585</name>
</gene>
<organism evidence="2 3">
    <name type="scientific">Photobacterium frigidiphilum</name>
    <dbReference type="NCBI Taxonomy" id="264736"/>
    <lineage>
        <taxon>Bacteria</taxon>
        <taxon>Pseudomonadati</taxon>
        <taxon>Pseudomonadota</taxon>
        <taxon>Gammaproteobacteria</taxon>
        <taxon>Vibrionales</taxon>
        <taxon>Vibrionaceae</taxon>
        <taxon>Photobacterium</taxon>
    </lineage>
</organism>
<name>A0A2T3J9P3_9GAMM</name>
<comment type="caution">
    <text evidence="2">The sequence shown here is derived from an EMBL/GenBank/DDBJ whole genome shotgun (WGS) entry which is preliminary data.</text>
</comment>
<reference evidence="2 3" key="1">
    <citation type="submission" date="2018-01" db="EMBL/GenBank/DDBJ databases">
        <title>Whole genome sequencing of Histamine producing bacteria.</title>
        <authorList>
            <person name="Butler K."/>
        </authorList>
    </citation>
    <scope>NUCLEOTIDE SEQUENCE [LARGE SCALE GENOMIC DNA]</scope>
    <source>
        <strain evidence="2 3">JCM 12947</strain>
    </source>
</reference>
<feature type="transmembrane region" description="Helical" evidence="1">
    <location>
        <begin position="55"/>
        <end position="78"/>
    </location>
</feature>
<feature type="transmembrane region" description="Helical" evidence="1">
    <location>
        <begin position="85"/>
        <end position="104"/>
    </location>
</feature>
<feature type="transmembrane region" description="Helical" evidence="1">
    <location>
        <begin position="124"/>
        <end position="143"/>
    </location>
</feature>
<keyword evidence="1" id="KW-0812">Transmembrane</keyword>
<keyword evidence="1" id="KW-0472">Membrane</keyword>
<keyword evidence="3" id="KW-1185">Reference proteome</keyword>
<accession>A0A2T3J9P3</accession>
<dbReference type="AlphaFoldDB" id="A0A2T3J9P3"/>
<evidence type="ECO:0000313" key="3">
    <source>
        <dbReference type="Proteomes" id="UP000240987"/>
    </source>
</evidence>
<sequence length="183" mass="19792">MNITTTTANSRPALLSLAGGLSLFIAFIFVQSLFFKFTNSYETQFIFGTLAGWSGFTWFGAYGGYFIGTAELIAAVLLFTRFHGVGALMAIGIMTGAIFFHLFTPLGIVMPEFNAAGQMIGTDGGLLFGMACLIWLSAVVLVVRDSRQPQGFVHYFLHRFLNRLPQKLQGHSGGTDTENGGAV</sequence>
<evidence type="ECO:0000256" key="1">
    <source>
        <dbReference type="SAM" id="Phobius"/>
    </source>
</evidence>